<organism evidence="1 2">
    <name type="scientific">Salinimicrobium profundisediminis</name>
    <dbReference type="NCBI Taxonomy" id="2994553"/>
    <lineage>
        <taxon>Bacteria</taxon>
        <taxon>Pseudomonadati</taxon>
        <taxon>Bacteroidota</taxon>
        <taxon>Flavobacteriia</taxon>
        <taxon>Flavobacteriales</taxon>
        <taxon>Flavobacteriaceae</taxon>
        <taxon>Salinimicrobium</taxon>
    </lineage>
</organism>
<dbReference type="Proteomes" id="UP001148482">
    <property type="component" value="Unassembled WGS sequence"/>
</dbReference>
<gene>
    <name evidence="1" type="ORF">OQ279_12540</name>
</gene>
<name>A0A9X3CYI1_9FLAO</name>
<dbReference type="AlphaFoldDB" id="A0A9X3CYI1"/>
<comment type="caution">
    <text evidence="1">The sequence shown here is derived from an EMBL/GenBank/DDBJ whole genome shotgun (WGS) entry which is preliminary data.</text>
</comment>
<dbReference type="EMBL" id="JAPJDA010000020">
    <property type="protein sequence ID" value="MCX2838975.1"/>
    <property type="molecule type" value="Genomic_DNA"/>
</dbReference>
<protein>
    <submittedName>
        <fullName evidence="1">Uncharacterized protein</fullName>
    </submittedName>
</protein>
<evidence type="ECO:0000313" key="1">
    <source>
        <dbReference type="EMBL" id="MCX2838975.1"/>
    </source>
</evidence>
<dbReference type="RefSeq" id="WP_266070275.1">
    <property type="nucleotide sequence ID" value="NZ_JAPJDA010000020.1"/>
</dbReference>
<evidence type="ECO:0000313" key="2">
    <source>
        <dbReference type="Proteomes" id="UP001148482"/>
    </source>
</evidence>
<sequence length="181" mass="20611">MFYLANYWQPNFTIDITFYSNTKEVPFYLTANRVEKKKPETPSFSNEMYHPFGAFFITELFQRKLKAFELIGAKKVAARLTLTLAEVSKMAFSAGVSAKDIAPKTSGVVSISSKLLHEKRKLVNNSPLPVAYELTSAENNKIIDEDSVYVKAGIFTRLLHSNNFTTSGHFKHFEINNHEEF</sequence>
<keyword evidence="2" id="KW-1185">Reference proteome</keyword>
<reference evidence="1" key="1">
    <citation type="submission" date="2022-11" db="EMBL/GenBank/DDBJ databases">
        <title>Salinimicrobium profundisediminis sp. nov., isolated from deep-sea sediment of the Mariana Trench.</title>
        <authorList>
            <person name="Fu H."/>
        </authorList>
    </citation>
    <scope>NUCLEOTIDE SEQUENCE</scope>
    <source>
        <strain evidence="1">MT39</strain>
    </source>
</reference>
<proteinExistence type="predicted"/>
<accession>A0A9X3CYI1</accession>